<dbReference type="Proteomes" id="UP000070456">
    <property type="component" value="Unassembled WGS sequence"/>
</dbReference>
<dbReference type="PATRIC" id="fig|520762.4.peg.1318"/>
<evidence type="ECO:0000313" key="10">
    <source>
        <dbReference type="Proteomes" id="UP000070456"/>
    </source>
</evidence>
<feature type="transmembrane region" description="Helical" evidence="8">
    <location>
        <begin position="419"/>
        <end position="438"/>
    </location>
</feature>
<accession>A0A140L6P7</accession>
<keyword evidence="2" id="KW-1003">Cell membrane</keyword>
<feature type="transmembrane region" description="Helical" evidence="8">
    <location>
        <begin position="362"/>
        <end position="383"/>
    </location>
</feature>
<dbReference type="AlphaFoldDB" id="A0A140L6P7"/>
<organism evidence="9 10">
    <name type="scientific">Thermotalea metallivorans</name>
    <dbReference type="NCBI Taxonomy" id="520762"/>
    <lineage>
        <taxon>Bacteria</taxon>
        <taxon>Bacillati</taxon>
        <taxon>Bacillota</taxon>
        <taxon>Clostridia</taxon>
        <taxon>Peptostreptococcales</taxon>
        <taxon>Thermotaleaceae</taxon>
        <taxon>Thermotalea</taxon>
    </lineage>
</organism>
<dbReference type="GO" id="GO:0005886">
    <property type="term" value="C:plasma membrane"/>
    <property type="evidence" value="ECO:0007669"/>
    <property type="project" value="UniProtKB-SubCell"/>
</dbReference>
<gene>
    <name evidence="9" type="ORF">AN619_11790</name>
</gene>
<feature type="transmembrane region" description="Helical" evidence="8">
    <location>
        <begin position="12"/>
        <end position="31"/>
    </location>
</feature>
<dbReference type="PANTHER" id="PTHR33908:SF11">
    <property type="entry name" value="MEMBRANE PROTEIN"/>
    <property type="match status" value="1"/>
</dbReference>
<dbReference type="PANTHER" id="PTHR33908">
    <property type="entry name" value="MANNOSYLTRANSFERASE YKCB-RELATED"/>
    <property type="match status" value="1"/>
</dbReference>
<protein>
    <submittedName>
        <fullName evidence="9">Uncharacterized protein</fullName>
    </submittedName>
</protein>
<keyword evidence="5 8" id="KW-0812">Transmembrane</keyword>
<dbReference type="RefSeq" id="WP_068555692.1">
    <property type="nucleotide sequence ID" value="NZ_LOEE01000028.1"/>
</dbReference>
<feature type="transmembrane region" description="Helical" evidence="8">
    <location>
        <begin position="166"/>
        <end position="192"/>
    </location>
</feature>
<comment type="caution">
    <text evidence="9">The sequence shown here is derived from an EMBL/GenBank/DDBJ whole genome shotgun (WGS) entry which is preliminary data.</text>
</comment>
<feature type="transmembrane region" description="Helical" evidence="8">
    <location>
        <begin position="143"/>
        <end position="160"/>
    </location>
</feature>
<proteinExistence type="predicted"/>
<feature type="transmembrane region" description="Helical" evidence="8">
    <location>
        <begin position="118"/>
        <end position="136"/>
    </location>
</feature>
<evidence type="ECO:0000256" key="7">
    <source>
        <dbReference type="ARBA" id="ARBA00023136"/>
    </source>
</evidence>
<feature type="transmembrane region" description="Helical" evidence="8">
    <location>
        <begin position="395"/>
        <end position="413"/>
    </location>
</feature>
<comment type="subcellular location">
    <subcellularLocation>
        <location evidence="1">Cell membrane</location>
        <topology evidence="1">Multi-pass membrane protein</topology>
    </subcellularLocation>
</comment>
<feature type="transmembrane region" description="Helical" evidence="8">
    <location>
        <begin position="93"/>
        <end position="112"/>
    </location>
</feature>
<evidence type="ECO:0000256" key="4">
    <source>
        <dbReference type="ARBA" id="ARBA00022679"/>
    </source>
</evidence>
<dbReference type="InterPro" id="IPR050297">
    <property type="entry name" value="LipidA_mod_glycosyltrf_83"/>
</dbReference>
<keyword evidence="3" id="KW-0328">Glycosyltransferase</keyword>
<evidence type="ECO:0000256" key="8">
    <source>
        <dbReference type="SAM" id="Phobius"/>
    </source>
</evidence>
<dbReference type="GO" id="GO:0009103">
    <property type="term" value="P:lipopolysaccharide biosynthetic process"/>
    <property type="evidence" value="ECO:0007669"/>
    <property type="project" value="UniProtKB-ARBA"/>
</dbReference>
<evidence type="ECO:0000256" key="1">
    <source>
        <dbReference type="ARBA" id="ARBA00004651"/>
    </source>
</evidence>
<keyword evidence="7 8" id="KW-0472">Membrane</keyword>
<dbReference type="STRING" id="520762.AN619_11790"/>
<evidence type="ECO:0000313" key="9">
    <source>
        <dbReference type="EMBL" id="KXG76222.1"/>
    </source>
</evidence>
<reference evidence="9 10" key="1">
    <citation type="submission" date="2015-12" db="EMBL/GenBank/DDBJ databases">
        <title>Draft genome sequence of the thermoanaerobe Thermotalea metallivorans, an isolate from the runoff channel of the Great Artesian Basin, Australia.</title>
        <authorList>
            <person name="Patel B.K."/>
        </authorList>
    </citation>
    <scope>NUCLEOTIDE SEQUENCE [LARGE SCALE GENOMIC DNA]</scope>
    <source>
        <strain evidence="9 10">B2-1</strain>
    </source>
</reference>
<feature type="transmembrane region" description="Helical" evidence="8">
    <location>
        <begin position="204"/>
        <end position="224"/>
    </location>
</feature>
<dbReference type="GO" id="GO:0016763">
    <property type="term" value="F:pentosyltransferase activity"/>
    <property type="evidence" value="ECO:0007669"/>
    <property type="project" value="TreeGrafter"/>
</dbReference>
<keyword evidence="6 8" id="KW-1133">Transmembrane helix</keyword>
<keyword evidence="10" id="KW-1185">Reference proteome</keyword>
<evidence type="ECO:0000256" key="5">
    <source>
        <dbReference type="ARBA" id="ARBA00022692"/>
    </source>
</evidence>
<sequence length="446" mass="51477">MKTNLYKDRGHILYTGGITILGMYLRLWWIHHIPAKPIYDFETYQEIAANIFMHLGHSLRGEPVAFQGMGYPTILGFVYRLMGNHDLYTAKMFNVILSGFTLILMYLILIKITDKKFIIHTVYTTVALLPNFIAYNNVISTEVLIAFLLSVIVCLQLYTFDNRLRYPLLGFFIGIAALTKPFLMAYPVVAAASHWLKEKDVKKTAVLFLTVFLSMALTIAPWTLRNYQKFGRWIPVSYNSGYVFYINNNAHNTTGAWMPIKDIYASKELREQIDAILDHGNRSEKLAHELEVVLKPAAKAWIREHPWEFVKLGILRLKATFFSGAWDIEAWAMNEFKEKQRWWTEIEYLRNMNAFRAVSDGIIYLLSSFGLMYTLLNIKNILWGLWKKDSRLSDLVGIPTLHIAFFAAVYFVFEGQARYNFPVLFFLALAAGASLDMIRTGLYGEK</sequence>
<evidence type="ECO:0000256" key="3">
    <source>
        <dbReference type="ARBA" id="ARBA00022676"/>
    </source>
</evidence>
<evidence type="ECO:0000256" key="2">
    <source>
        <dbReference type="ARBA" id="ARBA00022475"/>
    </source>
</evidence>
<dbReference type="OrthoDB" id="136232at2"/>
<evidence type="ECO:0000256" key="6">
    <source>
        <dbReference type="ARBA" id="ARBA00022989"/>
    </source>
</evidence>
<name>A0A140L6P7_9FIRM</name>
<keyword evidence="4" id="KW-0808">Transferase</keyword>
<dbReference type="EMBL" id="LOEE01000028">
    <property type="protein sequence ID" value="KXG76222.1"/>
    <property type="molecule type" value="Genomic_DNA"/>
</dbReference>